<dbReference type="Pfam" id="PF01757">
    <property type="entry name" value="Acyl_transf_3"/>
    <property type="match status" value="1"/>
</dbReference>
<gene>
    <name evidence="10" type="ORF">DLJ54_05035</name>
</gene>
<keyword evidence="11" id="KW-1185">Reference proteome</keyword>
<evidence type="ECO:0000256" key="6">
    <source>
        <dbReference type="ARBA" id="ARBA00023136"/>
    </source>
</evidence>
<dbReference type="InterPro" id="IPR050879">
    <property type="entry name" value="Acyltransferase_3"/>
</dbReference>
<evidence type="ECO:0000313" key="11">
    <source>
        <dbReference type="Proteomes" id="UP000251577"/>
    </source>
</evidence>
<dbReference type="Proteomes" id="UP000251577">
    <property type="component" value="Unassembled WGS sequence"/>
</dbReference>
<name>A0A364V638_9CORY</name>
<keyword evidence="5 8" id="KW-1133">Transmembrane helix</keyword>
<evidence type="ECO:0000256" key="8">
    <source>
        <dbReference type="SAM" id="Phobius"/>
    </source>
</evidence>
<dbReference type="CDD" id="cd01840">
    <property type="entry name" value="SGNH_hydrolase_yrhL_like"/>
    <property type="match status" value="1"/>
</dbReference>
<comment type="caution">
    <text evidence="10">The sequence shown here is derived from an EMBL/GenBank/DDBJ whole genome shotgun (WGS) entry which is preliminary data.</text>
</comment>
<feature type="transmembrane region" description="Helical" evidence="8">
    <location>
        <begin position="190"/>
        <end position="210"/>
    </location>
</feature>
<dbReference type="GO" id="GO:0005886">
    <property type="term" value="C:plasma membrane"/>
    <property type="evidence" value="ECO:0007669"/>
    <property type="project" value="UniProtKB-SubCell"/>
</dbReference>
<dbReference type="InterPro" id="IPR036514">
    <property type="entry name" value="SGNH_hydro_sf"/>
</dbReference>
<feature type="transmembrane region" description="Helical" evidence="8">
    <location>
        <begin position="70"/>
        <end position="90"/>
    </location>
</feature>
<evidence type="ECO:0000256" key="5">
    <source>
        <dbReference type="ARBA" id="ARBA00022989"/>
    </source>
</evidence>
<feature type="transmembrane region" description="Helical" evidence="8">
    <location>
        <begin position="260"/>
        <end position="281"/>
    </location>
</feature>
<dbReference type="PANTHER" id="PTHR23028:SF53">
    <property type="entry name" value="ACYL_TRANSF_3 DOMAIN-CONTAINING PROTEIN"/>
    <property type="match status" value="1"/>
</dbReference>
<sequence>MPGIDGLRGLAVLAVVIYHFFGNFMRGGYLGVDVFFVISGFLITSLLVRERATTGKINVGEFWLRRLRRIVPAALFVLFIGTIAAGFIGGDSAVHLNFQFLGALLFVSNWTQLADANSYFTDAGVRVFAHYWSLAIEEQFYLIWPLLLILLSKLKIKPKQLRMIVVGGALASFLWMVINYDPKVDPTRVYYGTDTHAFGLLLGAALALWLTSDSPNVDADTWPEFHKRRILRRIGLSLAAMLVLPGLIALLFILPDTSAWTYRGGLLLASLLATSVLYFLVRGVLPMKQFFEMRPLRWLGRISYSLYLWHWPIVVLLRELTHSIKLFHTPLLGLLALAISLPLAHWSFKYIETPIHRRGYRACLRSALGSGAPILRRLGTVVAAVGIIAALVVSIPHAPQRTKLEQDLETINAAKSAAQKAEEARQAELGKREMPTGDKISAIGDSVMLASTGALQQQFPGIYVDGAVSRHYQAAPAIIDEMKANGTLDPFVVLGFGTNGASSGAHPGLLDEVLDDVGPDRVIVLVLPYGDRYWMPEAEAEVLAAAKARDNVYVADWCHAAKSHPENLREDAIHPTPEGATMYATAVKNALEDWKAGKHNTVGACGV</sequence>
<feature type="transmembrane region" description="Helical" evidence="8">
    <location>
        <begin position="161"/>
        <end position="178"/>
    </location>
</feature>
<feature type="transmembrane region" description="Helical" evidence="8">
    <location>
        <begin position="129"/>
        <end position="149"/>
    </location>
</feature>
<feature type="transmembrane region" description="Helical" evidence="8">
    <location>
        <begin position="326"/>
        <end position="348"/>
    </location>
</feature>
<keyword evidence="4 8" id="KW-0812">Transmembrane</keyword>
<evidence type="ECO:0000256" key="1">
    <source>
        <dbReference type="ARBA" id="ARBA00004651"/>
    </source>
</evidence>
<organism evidence="10 11">
    <name type="scientific">Corynebacterium heidelbergense</name>
    <dbReference type="NCBI Taxonomy" id="2055947"/>
    <lineage>
        <taxon>Bacteria</taxon>
        <taxon>Bacillati</taxon>
        <taxon>Actinomycetota</taxon>
        <taxon>Actinomycetes</taxon>
        <taxon>Mycobacteriales</taxon>
        <taxon>Corynebacteriaceae</taxon>
        <taxon>Corynebacterium</taxon>
    </lineage>
</organism>
<evidence type="ECO:0000313" key="10">
    <source>
        <dbReference type="EMBL" id="RAV32074.1"/>
    </source>
</evidence>
<comment type="subcellular location">
    <subcellularLocation>
        <location evidence="1">Cell membrane</location>
        <topology evidence="1">Multi-pass membrane protein</topology>
    </subcellularLocation>
</comment>
<protein>
    <submittedName>
        <fullName evidence="10">Acetyltransferase</fullName>
    </submittedName>
</protein>
<dbReference type="EMBL" id="QHCV01000040">
    <property type="protein sequence ID" value="RAV32074.1"/>
    <property type="molecule type" value="Genomic_DNA"/>
</dbReference>
<feature type="transmembrane region" description="Helical" evidence="8">
    <location>
        <begin position="30"/>
        <end position="49"/>
    </location>
</feature>
<reference evidence="10 11" key="1">
    <citation type="journal article" date="2018" name="Syst. Appl. Microbiol.">
        <title>Corynebacterium heidelbergense sp. nov., isolated from the preen glands of Egyptian geese (Alopochen aegyptiacus).</title>
        <authorList>
            <person name="Braun M.S."/>
            <person name="Wang E."/>
            <person name="Zimmermann S."/>
            <person name="Wink M."/>
        </authorList>
    </citation>
    <scope>NUCLEOTIDE SEQUENCE [LARGE SCALE GENOMIC DNA]</scope>
    <source>
        <strain evidence="10 11">647</strain>
    </source>
</reference>
<dbReference type="GO" id="GO:0016747">
    <property type="term" value="F:acyltransferase activity, transferring groups other than amino-acyl groups"/>
    <property type="evidence" value="ECO:0007669"/>
    <property type="project" value="InterPro"/>
</dbReference>
<keyword evidence="2" id="KW-1003">Cell membrane</keyword>
<proteinExistence type="predicted"/>
<feature type="transmembrane region" description="Helical" evidence="8">
    <location>
        <begin position="302"/>
        <end position="320"/>
    </location>
</feature>
<feature type="domain" description="Acyltransferase 3" evidence="9">
    <location>
        <begin position="2"/>
        <end position="343"/>
    </location>
</feature>
<dbReference type="GO" id="GO:0009103">
    <property type="term" value="P:lipopolysaccharide biosynthetic process"/>
    <property type="evidence" value="ECO:0007669"/>
    <property type="project" value="TreeGrafter"/>
</dbReference>
<evidence type="ECO:0000256" key="2">
    <source>
        <dbReference type="ARBA" id="ARBA00022475"/>
    </source>
</evidence>
<evidence type="ECO:0000259" key="9">
    <source>
        <dbReference type="Pfam" id="PF01757"/>
    </source>
</evidence>
<accession>A0A364V638</accession>
<evidence type="ECO:0000256" key="7">
    <source>
        <dbReference type="ARBA" id="ARBA00023315"/>
    </source>
</evidence>
<keyword evidence="7" id="KW-0012">Acyltransferase</keyword>
<dbReference type="PANTHER" id="PTHR23028">
    <property type="entry name" value="ACETYLTRANSFERASE"/>
    <property type="match status" value="1"/>
</dbReference>
<keyword evidence="6 8" id="KW-0472">Membrane</keyword>
<dbReference type="Gene3D" id="3.40.50.1110">
    <property type="entry name" value="SGNH hydrolase"/>
    <property type="match status" value="1"/>
</dbReference>
<feature type="transmembrane region" description="Helical" evidence="8">
    <location>
        <begin position="230"/>
        <end position="254"/>
    </location>
</feature>
<dbReference type="AlphaFoldDB" id="A0A364V638"/>
<dbReference type="InterPro" id="IPR002656">
    <property type="entry name" value="Acyl_transf_3_dom"/>
</dbReference>
<dbReference type="SUPFAM" id="SSF52266">
    <property type="entry name" value="SGNH hydrolase"/>
    <property type="match status" value="1"/>
</dbReference>
<evidence type="ECO:0000256" key="4">
    <source>
        <dbReference type="ARBA" id="ARBA00022692"/>
    </source>
</evidence>
<keyword evidence="3 10" id="KW-0808">Transferase</keyword>
<evidence type="ECO:0000256" key="3">
    <source>
        <dbReference type="ARBA" id="ARBA00022679"/>
    </source>
</evidence>
<feature type="transmembrane region" description="Helical" evidence="8">
    <location>
        <begin position="374"/>
        <end position="395"/>
    </location>
</feature>